<dbReference type="EMBL" id="BDUF01000086">
    <property type="protein sequence ID" value="GAX91229.1"/>
    <property type="molecule type" value="Genomic_DNA"/>
</dbReference>
<dbReference type="CDD" id="cd17341">
    <property type="entry name" value="MFS_NRT2_like"/>
    <property type="match status" value="1"/>
</dbReference>
<keyword evidence="4 8" id="KW-0812">Transmembrane</keyword>
<evidence type="ECO:0000259" key="9">
    <source>
        <dbReference type="PROSITE" id="PS50850"/>
    </source>
</evidence>
<evidence type="ECO:0000313" key="11">
    <source>
        <dbReference type="Proteomes" id="UP000217785"/>
    </source>
</evidence>
<accession>A0A292YQP1</accession>
<evidence type="ECO:0000313" key="10">
    <source>
        <dbReference type="EMBL" id="GAX91229.1"/>
    </source>
</evidence>
<evidence type="ECO:0000256" key="4">
    <source>
        <dbReference type="ARBA" id="ARBA00022692"/>
    </source>
</evidence>
<gene>
    <name evidence="10" type="ORF">EFBL_2895</name>
</gene>
<feature type="transmembrane region" description="Helical" evidence="8">
    <location>
        <begin position="156"/>
        <end position="178"/>
    </location>
</feature>
<keyword evidence="11" id="KW-1185">Reference proteome</keyword>
<dbReference type="InterPro" id="IPR020846">
    <property type="entry name" value="MFS_dom"/>
</dbReference>
<dbReference type="InterPro" id="IPR044772">
    <property type="entry name" value="NO3_transporter"/>
</dbReference>
<feature type="transmembrane region" description="Helical" evidence="8">
    <location>
        <begin position="131"/>
        <end position="150"/>
    </location>
</feature>
<dbReference type="GO" id="GO:0015112">
    <property type="term" value="F:nitrate transmembrane transporter activity"/>
    <property type="evidence" value="ECO:0007669"/>
    <property type="project" value="InterPro"/>
</dbReference>
<evidence type="ECO:0000256" key="2">
    <source>
        <dbReference type="ARBA" id="ARBA00008432"/>
    </source>
</evidence>
<dbReference type="Pfam" id="PF07690">
    <property type="entry name" value="MFS_1"/>
    <property type="match status" value="1"/>
</dbReference>
<evidence type="ECO:0000256" key="6">
    <source>
        <dbReference type="ARBA" id="ARBA00023063"/>
    </source>
</evidence>
<evidence type="ECO:0000256" key="8">
    <source>
        <dbReference type="SAM" id="Phobius"/>
    </source>
</evidence>
<dbReference type="InterPro" id="IPR011701">
    <property type="entry name" value="MFS"/>
</dbReference>
<dbReference type="OrthoDB" id="9773404at2"/>
<comment type="caution">
    <text evidence="10">The sequence shown here is derived from an EMBL/GenBank/DDBJ whole genome shotgun (WGS) entry which is preliminary data.</text>
</comment>
<name>A0A292YQP1_9BACL</name>
<feature type="domain" description="Major facilitator superfamily (MFS) profile" evidence="9">
    <location>
        <begin position="9"/>
        <end position="384"/>
    </location>
</feature>
<dbReference type="Gene3D" id="1.20.1250.20">
    <property type="entry name" value="MFS general substrate transporter like domains"/>
    <property type="match status" value="2"/>
</dbReference>
<dbReference type="GO" id="GO:0005886">
    <property type="term" value="C:plasma membrane"/>
    <property type="evidence" value="ECO:0007669"/>
    <property type="project" value="UniProtKB-SubCell"/>
</dbReference>
<feature type="transmembrane region" description="Helical" evidence="8">
    <location>
        <begin position="271"/>
        <end position="289"/>
    </location>
</feature>
<keyword evidence="3" id="KW-0813">Transport</keyword>
<dbReference type="SUPFAM" id="SSF103473">
    <property type="entry name" value="MFS general substrate transporter"/>
    <property type="match status" value="1"/>
</dbReference>
<dbReference type="InterPro" id="IPR036259">
    <property type="entry name" value="MFS_trans_sf"/>
</dbReference>
<keyword evidence="5 8" id="KW-1133">Transmembrane helix</keyword>
<keyword evidence="6" id="KW-0534">Nitrate assimilation</keyword>
<feature type="transmembrane region" description="Helical" evidence="8">
    <location>
        <begin position="357"/>
        <end position="378"/>
    </location>
</feature>
<sequence>METKGRVSALAFSTVAMIMSFTVWAVISPLANQLQDIYGLTATEKSILVATPILLGSLLRIPMGILADRLGGKKLYALTMLFLTVPLIGAGFSKSYGMLLFWSLFIGLAGTTFAIAIAYVSRWYPPEKQGLVLGITGMGNFGTAVAGFTIPTIANLFGISWAFWGLAIAIAVTAALFWTGTRELPRPKVGKTFRSAFSVIRYKKTWVLSLFYFLTFGAFVSFGIYLPVLLQDLFGLTSVDAGFRAAGFVVVATLMRPVGGYLADRLGAGRILMYVFTGILVGAFLLSFFADNLFLFTVGCLGIALLAGAGNGAIFKLVPEVAPVNTGAVTGIVGAAGGIGGFFPPILLGAVKDVTGAYFFGFLLLGAYALICLVVNAVEFQGPQIRSMKWTAGRKKIKGK</sequence>
<dbReference type="PANTHER" id="PTHR23515">
    <property type="entry name" value="HIGH-AFFINITY NITRATE TRANSPORTER 2.3"/>
    <property type="match status" value="1"/>
</dbReference>
<comment type="subcellular location">
    <subcellularLocation>
        <location evidence="1">Cell membrane</location>
        <topology evidence="1">Multi-pass membrane protein</topology>
    </subcellularLocation>
</comment>
<dbReference type="RefSeq" id="WP_096182952.1">
    <property type="nucleotide sequence ID" value="NZ_BDUF01000086.1"/>
</dbReference>
<evidence type="ECO:0000256" key="3">
    <source>
        <dbReference type="ARBA" id="ARBA00022448"/>
    </source>
</evidence>
<feature type="transmembrane region" description="Helical" evidence="8">
    <location>
        <begin position="47"/>
        <end position="63"/>
    </location>
</feature>
<keyword evidence="7 8" id="KW-0472">Membrane</keyword>
<feature type="transmembrane region" description="Helical" evidence="8">
    <location>
        <begin position="295"/>
        <end position="315"/>
    </location>
</feature>
<comment type="similarity">
    <text evidence="2">Belongs to the major facilitator superfamily. Nitrate/nitrite porter (TC 2.A.1.8) family.</text>
</comment>
<reference evidence="11" key="1">
    <citation type="submission" date="2017-07" db="EMBL/GenBank/DDBJ databases">
        <title>Draft genome sequence of Effusibacillus lacus strain skLN1.</title>
        <authorList>
            <person name="Watanabe M."/>
            <person name="Kojima H."/>
            <person name="Fukui M."/>
        </authorList>
    </citation>
    <scope>NUCLEOTIDE SEQUENCE [LARGE SCALE GENOMIC DNA]</scope>
    <source>
        <strain evidence="11">skLN1</strain>
    </source>
</reference>
<feature type="transmembrane region" description="Helical" evidence="8">
    <location>
        <begin position="75"/>
        <end position="93"/>
    </location>
</feature>
<evidence type="ECO:0000256" key="5">
    <source>
        <dbReference type="ARBA" id="ARBA00022989"/>
    </source>
</evidence>
<organism evidence="10 11">
    <name type="scientific">Effusibacillus lacus</name>
    <dbReference type="NCBI Taxonomy" id="1348429"/>
    <lineage>
        <taxon>Bacteria</taxon>
        <taxon>Bacillati</taxon>
        <taxon>Bacillota</taxon>
        <taxon>Bacilli</taxon>
        <taxon>Bacillales</taxon>
        <taxon>Alicyclobacillaceae</taxon>
        <taxon>Effusibacillus</taxon>
    </lineage>
</organism>
<feature type="transmembrane region" description="Helical" evidence="8">
    <location>
        <begin position="99"/>
        <end position="119"/>
    </location>
</feature>
<feature type="transmembrane region" description="Helical" evidence="8">
    <location>
        <begin position="206"/>
        <end position="229"/>
    </location>
</feature>
<feature type="transmembrane region" description="Helical" evidence="8">
    <location>
        <begin position="7"/>
        <end position="27"/>
    </location>
</feature>
<dbReference type="AlphaFoldDB" id="A0A292YQP1"/>
<evidence type="ECO:0000256" key="7">
    <source>
        <dbReference type="ARBA" id="ARBA00023136"/>
    </source>
</evidence>
<evidence type="ECO:0000256" key="1">
    <source>
        <dbReference type="ARBA" id="ARBA00004651"/>
    </source>
</evidence>
<dbReference type="PROSITE" id="PS50850">
    <property type="entry name" value="MFS"/>
    <property type="match status" value="1"/>
</dbReference>
<dbReference type="GO" id="GO:0042128">
    <property type="term" value="P:nitrate assimilation"/>
    <property type="evidence" value="ECO:0007669"/>
    <property type="project" value="UniProtKB-KW"/>
</dbReference>
<proteinExistence type="inferred from homology"/>
<feature type="transmembrane region" description="Helical" evidence="8">
    <location>
        <begin position="327"/>
        <end position="351"/>
    </location>
</feature>
<feature type="transmembrane region" description="Helical" evidence="8">
    <location>
        <begin position="241"/>
        <end position="259"/>
    </location>
</feature>
<dbReference type="Proteomes" id="UP000217785">
    <property type="component" value="Unassembled WGS sequence"/>
</dbReference>
<protein>
    <submittedName>
        <fullName evidence="10">MFS transporter</fullName>
    </submittedName>
</protein>